<dbReference type="Pfam" id="PF00403">
    <property type="entry name" value="HMA"/>
    <property type="match status" value="1"/>
</dbReference>
<protein>
    <submittedName>
        <fullName evidence="2">Cation transporter</fullName>
    </submittedName>
</protein>
<dbReference type="Proteomes" id="UP000886805">
    <property type="component" value="Unassembled WGS sequence"/>
</dbReference>
<evidence type="ECO:0000259" key="1">
    <source>
        <dbReference type="Pfam" id="PF00403"/>
    </source>
</evidence>
<sequence>MWKYTVEVNGMMCGMCEAHVNDEVRKAFPVKKVTSSRAKKQTVILSDAELDTAQLADVIRGTGYEIGEIQKEPYKKRRLFG</sequence>
<dbReference type="GO" id="GO:0046872">
    <property type="term" value="F:metal ion binding"/>
    <property type="evidence" value="ECO:0007669"/>
    <property type="project" value="InterPro"/>
</dbReference>
<dbReference type="SUPFAM" id="SSF55008">
    <property type="entry name" value="HMA, heavy metal-associated domain"/>
    <property type="match status" value="1"/>
</dbReference>
<dbReference type="InterPro" id="IPR036163">
    <property type="entry name" value="HMA_dom_sf"/>
</dbReference>
<proteinExistence type="predicted"/>
<organism evidence="2 3">
    <name type="scientific">Candidatus Anaerobutyricum stercoripullorum</name>
    <dbReference type="NCBI Taxonomy" id="2838456"/>
    <lineage>
        <taxon>Bacteria</taxon>
        <taxon>Bacillati</taxon>
        <taxon>Bacillota</taxon>
        <taxon>Clostridia</taxon>
        <taxon>Lachnospirales</taxon>
        <taxon>Lachnospiraceae</taxon>
        <taxon>Anaerobutyricum</taxon>
    </lineage>
</organism>
<comment type="caution">
    <text evidence="2">The sequence shown here is derived from an EMBL/GenBank/DDBJ whole genome shotgun (WGS) entry which is preliminary data.</text>
</comment>
<evidence type="ECO:0000313" key="3">
    <source>
        <dbReference type="Proteomes" id="UP000886805"/>
    </source>
</evidence>
<name>A0A9D1X5K6_9FIRM</name>
<dbReference type="EMBL" id="DXEQ01000239">
    <property type="protein sequence ID" value="HIX72966.1"/>
    <property type="molecule type" value="Genomic_DNA"/>
</dbReference>
<dbReference type="AlphaFoldDB" id="A0A9D1X5K6"/>
<dbReference type="Gene3D" id="3.30.70.100">
    <property type="match status" value="1"/>
</dbReference>
<dbReference type="InterPro" id="IPR006121">
    <property type="entry name" value="HMA_dom"/>
</dbReference>
<evidence type="ECO:0000313" key="2">
    <source>
        <dbReference type="EMBL" id="HIX72966.1"/>
    </source>
</evidence>
<gene>
    <name evidence="2" type="ORF">H9849_08090</name>
</gene>
<reference evidence="2" key="1">
    <citation type="journal article" date="2021" name="PeerJ">
        <title>Extensive microbial diversity within the chicken gut microbiome revealed by metagenomics and culture.</title>
        <authorList>
            <person name="Gilroy R."/>
            <person name="Ravi A."/>
            <person name="Getino M."/>
            <person name="Pursley I."/>
            <person name="Horton D.L."/>
            <person name="Alikhan N.F."/>
            <person name="Baker D."/>
            <person name="Gharbi K."/>
            <person name="Hall N."/>
            <person name="Watson M."/>
            <person name="Adriaenssens E.M."/>
            <person name="Foster-Nyarko E."/>
            <person name="Jarju S."/>
            <person name="Secka A."/>
            <person name="Antonio M."/>
            <person name="Oren A."/>
            <person name="Chaudhuri R.R."/>
            <person name="La Ragione R."/>
            <person name="Hildebrand F."/>
            <person name="Pallen M.J."/>
        </authorList>
    </citation>
    <scope>NUCLEOTIDE SEQUENCE</scope>
    <source>
        <strain evidence="2">ChiSxjej3B15-1167</strain>
    </source>
</reference>
<accession>A0A9D1X5K6</accession>
<dbReference type="CDD" id="cd00371">
    <property type="entry name" value="HMA"/>
    <property type="match status" value="1"/>
</dbReference>
<feature type="domain" description="HMA" evidence="1">
    <location>
        <begin position="5"/>
        <end position="65"/>
    </location>
</feature>
<reference evidence="2" key="2">
    <citation type="submission" date="2021-04" db="EMBL/GenBank/DDBJ databases">
        <authorList>
            <person name="Gilroy R."/>
        </authorList>
    </citation>
    <scope>NUCLEOTIDE SEQUENCE</scope>
    <source>
        <strain evidence="2">ChiSxjej3B15-1167</strain>
    </source>
</reference>